<organism evidence="2 3">
    <name type="scientific">Diplocloster modestus</name>
    <dbReference type="NCBI Taxonomy" id="2850322"/>
    <lineage>
        <taxon>Bacteria</taxon>
        <taxon>Bacillati</taxon>
        <taxon>Bacillota</taxon>
        <taxon>Clostridia</taxon>
        <taxon>Lachnospirales</taxon>
        <taxon>Lachnospiraceae</taxon>
        <taxon>Diplocloster</taxon>
    </lineage>
</organism>
<proteinExistence type="predicted"/>
<dbReference type="PROSITE" id="PS51186">
    <property type="entry name" value="GNAT"/>
    <property type="match status" value="1"/>
</dbReference>
<name>A0ABS6KAH6_9FIRM</name>
<dbReference type="InterPro" id="IPR016181">
    <property type="entry name" value="Acyl_CoA_acyltransferase"/>
</dbReference>
<dbReference type="Proteomes" id="UP001314681">
    <property type="component" value="Unassembled WGS sequence"/>
</dbReference>
<accession>A0ABS6KAH6</accession>
<dbReference type="CDD" id="cd04301">
    <property type="entry name" value="NAT_SF"/>
    <property type="match status" value="1"/>
</dbReference>
<dbReference type="SUPFAM" id="SSF55729">
    <property type="entry name" value="Acyl-CoA N-acyltransferases (Nat)"/>
    <property type="match status" value="1"/>
</dbReference>
<gene>
    <name evidence="2" type="ORF">KTH90_15910</name>
</gene>
<dbReference type="Gene3D" id="3.40.630.30">
    <property type="match status" value="1"/>
</dbReference>
<dbReference type="Pfam" id="PF00583">
    <property type="entry name" value="Acetyltransf_1"/>
    <property type="match status" value="1"/>
</dbReference>
<sequence>MNMRIRPIKKEEILLLTDFVYEAIYQRDAKNPLPRTVIQDASIWIYIDRFGSKKDDHCLVAEVDSYVVGACWVRRIKAFGHVEESVPEFAISVYPQYRGMGVGTELMKEMLLLLRRKVYAKASLAVQKDNYAVSMYKKAGFEIMDENEQEYIMVCNLNGPEIL</sequence>
<dbReference type="EMBL" id="JAHQCX010000011">
    <property type="protein sequence ID" value="MBU9727497.1"/>
    <property type="molecule type" value="Genomic_DNA"/>
</dbReference>
<comment type="caution">
    <text evidence="2">The sequence shown here is derived from an EMBL/GenBank/DDBJ whole genome shotgun (WGS) entry which is preliminary data.</text>
</comment>
<dbReference type="PANTHER" id="PTHR43617">
    <property type="entry name" value="L-AMINO ACID N-ACETYLTRANSFERASE"/>
    <property type="match status" value="1"/>
</dbReference>
<protein>
    <submittedName>
        <fullName evidence="2">GNAT family N-acetyltransferase</fullName>
    </submittedName>
</protein>
<keyword evidence="3" id="KW-1185">Reference proteome</keyword>
<dbReference type="PANTHER" id="PTHR43617:SF2">
    <property type="entry name" value="UPF0039 PROTEIN SLL0451"/>
    <property type="match status" value="1"/>
</dbReference>
<dbReference type="InterPro" id="IPR050276">
    <property type="entry name" value="MshD_Acetyltransferase"/>
</dbReference>
<dbReference type="InterPro" id="IPR000182">
    <property type="entry name" value="GNAT_dom"/>
</dbReference>
<evidence type="ECO:0000313" key="3">
    <source>
        <dbReference type="Proteomes" id="UP001314681"/>
    </source>
</evidence>
<reference evidence="2 3" key="1">
    <citation type="submission" date="2021-06" db="EMBL/GenBank/DDBJ databases">
        <title>Description of novel taxa of the family Lachnospiraceae.</title>
        <authorList>
            <person name="Chaplin A.V."/>
            <person name="Sokolova S.R."/>
            <person name="Pikina A.P."/>
            <person name="Korzhanova M."/>
            <person name="Belova V."/>
            <person name="Korostin D."/>
            <person name="Efimov B.A."/>
        </authorList>
    </citation>
    <scope>NUCLEOTIDE SEQUENCE [LARGE SCALE GENOMIC DNA]</scope>
    <source>
        <strain evidence="2 3">ASD4241</strain>
    </source>
</reference>
<evidence type="ECO:0000259" key="1">
    <source>
        <dbReference type="PROSITE" id="PS51186"/>
    </source>
</evidence>
<evidence type="ECO:0000313" key="2">
    <source>
        <dbReference type="EMBL" id="MBU9727497.1"/>
    </source>
</evidence>
<feature type="domain" description="N-acetyltransferase" evidence="1">
    <location>
        <begin position="3"/>
        <end position="158"/>
    </location>
</feature>